<feature type="domain" description="WSC" evidence="4">
    <location>
        <begin position="21"/>
        <end position="110"/>
    </location>
</feature>
<keyword evidence="2" id="KW-1133">Transmembrane helix</keyword>
<evidence type="ECO:0000313" key="6">
    <source>
        <dbReference type="Proteomes" id="UP000184383"/>
    </source>
</evidence>
<dbReference type="VEuPathDB" id="FungiDB:ASPWEDRAFT_22559"/>
<dbReference type="GeneID" id="63748199"/>
<dbReference type="PROSITE" id="PS51212">
    <property type="entry name" value="WSC"/>
    <property type="match status" value="1"/>
</dbReference>
<evidence type="ECO:0000259" key="4">
    <source>
        <dbReference type="PROSITE" id="PS51212"/>
    </source>
</evidence>
<protein>
    <recommendedName>
        <fullName evidence="4">WSC domain-containing protein</fullName>
    </recommendedName>
</protein>
<evidence type="ECO:0000256" key="3">
    <source>
        <dbReference type="SAM" id="SignalP"/>
    </source>
</evidence>
<dbReference type="OrthoDB" id="2019572at2759"/>
<feature type="transmembrane region" description="Helical" evidence="2">
    <location>
        <begin position="168"/>
        <end position="192"/>
    </location>
</feature>
<feature type="signal peptide" evidence="3">
    <location>
        <begin position="1"/>
        <end position="21"/>
    </location>
</feature>
<name>A0A1L9RZJ2_ASPWE</name>
<keyword evidence="2" id="KW-0812">Transmembrane</keyword>
<gene>
    <name evidence="5" type="ORF">ASPWEDRAFT_22559</name>
</gene>
<evidence type="ECO:0000313" key="5">
    <source>
        <dbReference type="EMBL" id="OJJ40371.1"/>
    </source>
</evidence>
<dbReference type="Pfam" id="PF01822">
    <property type="entry name" value="WSC"/>
    <property type="match status" value="1"/>
</dbReference>
<dbReference type="AlphaFoldDB" id="A0A1L9RZJ2"/>
<evidence type="ECO:0000256" key="1">
    <source>
        <dbReference type="SAM" id="MobiDB-lite"/>
    </source>
</evidence>
<sequence length="261" mass="27697">MRSALALTALLFLSNAPAAIADTSEGCFTSSDGLEDQGPYTYQSTGYCQEKCKGKDYAVYALWKGSNCLCGNSIPPSSSKTKDDDCDVSCDGWPQSKCGGKEAYAVFLTGLKSDVSTYSSSSTSTTDGNPTSTDQSAAITQSGQTVVVTAASQTSADASKGSSKPNTAAIAAGVVVGTVGFFALAGAAFFLYRFKKRKSVEDQYRRNAAIDNFGKPMTTNSASDSRFDGDFMAQRRQSNGSIDDDQDFSRRILQVTNPDRR</sequence>
<keyword evidence="3" id="KW-0732">Signal</keyword>
<feature type="chain" id="PRO_5012047135" description="WSC domain-containing protein" evidence="3">
    <location>
        <begin position="22"/>
        <end position="261"/>
    </location>
</feature>
<reference evidence="6" key="1">
    <citation type="journal article" date="2017" name="Genome Biol.">
        <title>Comparative genomics reveals high biological diversity and specific adaptations in the industrially and medically important fungal genus Aspergillus.</title>
        <authorList>
            <person name="de Vries R.P."/>
            <person name="Riley R."/>
            <person name="Wiebenga A."/>
            <person name="Aguilar-Osorio G."/>
            <person name="Amillis S."/>
            <person name="Uchima C.A."/>
            <person name="Anderluh G."/>
            <person name="Asadollahi M."/>
            <person name="Askin M."/>
            <person name="Barry K."/>
            <person name="Battaglia E."/>
            <person name="Bayram O."/>
            <person name="Benocci T."/>
            <person name="Braus-Stromeyer S.A."/>
            <person name="Caldana C."/>
            <person name="Canovas D."/>
            <person name="Cerqueira G.C."/>
            <person name="Chen F."/>
            <person name="Chen W."/>
            <person name="Choi C."/>
            <person name="Clum A."/>
            <person name="Dos Santos R.A."/>
            <person name="Damasio A.R."/>
            <person name="Diallinas G."/>
            <person name="Emri T."/>
            <person name="Fekete E."/>
            <person name="Flipphi M."/>
            <person name="Freyberg S."/>
            <person name="Gallo A."/>
            <person name="Gournas C."/>
            <person name="Habgood R."/>
            <person name="Hainaut M."/>
            <person name="Harispe M.L."/>
            <person name="Henrissat B."/>
            <person name="Hilden K.S."/>
            <person name="Hope R."/>
            <person name="Hossain A."/>
            <person name="Karabika E."/>
            <person name="Karaffa L."/>
            <person name="Karanyi Z."/>
            <person name="Krasevec N."/>
            <person name="Kuo A."/>
            <person name="Kusch H."/>
            <person name="LaButti K."/>
            <person name="Lagendijk E.L."/>
            <person name="Lapidus A."/>
            <person name="Levasseur A."/>
            <person name="Lindquist E."/>
            <person name="Lipzen A."/>
            <person name="Logrieco A.F."/>
            <person name="MacCabe A."/>
            <person name="Maekelae M.R."/>
            <person name="Malavazi I."/>
            <person name="Melin P."/>
            <person name="Meyer V."/>
            <person name="Mielnichuk N."/>
            <person name="Miskei M."/>
            <person name="Molnar A.P."/>
            <person name="Mule G."/>
            <person name="Ngan C.Y."/>
            <person name="Orejas M."/>
            <person name="Orosz E."/>
            <person name="Ouedraogo J.P."/>
            <person name="Overkamp K.M."/>
            <person name="Park H.-S."/>
            <person name="Perrone G."/>
            <person name="Piumi F."/>
            <person name="Punt P.J."/>
            <person name="Ram A.F."/>
            <person name="Ramon A."/>
            <person name="Rauscher S."/>
            <person name="Record E."/>
            <person name="Riano-Pachon D.M."/>
            <person name="Robert V."/>
            <person name="Roehrig J."/>
            <person name="Ruller R."/>
            <person name="Salamov A."/>
            <person name="Salih N.S."/>
            <person name="Samson R.A."/>
            <person name="Sandor E."/>
            <person name="Sanguinetti M."/>
            <person name="Schuetze T."/>
            <person name="Sepcic K."/>
            <person name="Shelest E."/>
            <person name="Sherlock G."/>
            <person name="Sophianopoulou V."/>
            <person name="Squina F.M."/>
            <person name="Sun H."/>
            <person name="Susca A."/>
            <person name="Todd R.B."/>
            <person name="Tsang A."/>
            <person name="Unkles S.E."/>
            <person name="van de Wiele N."/>
            <person name="van Rossen-Uffink D."/>
            <person name="Oliveira J.V."/>
            <person name="Vesth T.C."/>
            <person name="Visser J."/>
            <person name="Yu J.-H."/>
            <person name="Zhou M."/>
            <person name="Andersen M.R."/>
            <person name="Archer D.B."/>
            <person name="Baker S.E."/>
            <person name="Benoit I."/>
            <person name="Brakhage A.A."/>
            <person name="Braus G.H."/>
            <person name="Fischer R."/>
            <person name="Frisvad J.C."/>
            <person name="Goldman G.H."/>
            <person name="Houbraken J."/>
            <person name="Oakley B."/>
            <person name="Pocsi I."/>
            <person name="Scazzocchio C."/>
            <person name="Seiboth B."/>
            <person name="vanKuyk P.A."/>
            <person name="Wortman J."/>
            <person name="Dyer P.S."/>
            <person name="Grigoriev I.V."/>
        </authorList>
    </citation>
    <scope>NUCLEOTIDE SEQUENCE [LARGE SCALE GENOMIC DNA]</scope>
    <source>
        <strain evidence="6">DTO 134E9</strain>
    </source>
</reference>
<evidence type="ECO:0000256" key="2">
    <source>
        <dbReference type="SAM" id="Phobius"/>
    </source>
</evidence>
<dbReference type="Gene3D" id="1.20.5.510">
    <property type="entry name" value="Single helix bin"/>
    <property type="match status" value="1"/>
</dbReference>
<dbReference type="RefSeq" id="XP_040694047.1">
    <property type="nucleotide sequence ID" value="XM_040832351.1"/>
</dbReference>
<dbReference type="InterPro" id="IPR002889">
    <property type="entry name" value="WSC_carb-bd"/>
</dbReference>
<keyword evidence="6" id="KW-1185">Reference proteome</keyword>
<dbReference type="EMBL" id="KV878209">
    <property type="protein sequence ID" value="OJJ40371.1"/>
    <property type="molecule type" value="Genomic_DNA"/>
</dbReference>
<dbReference type="STRING" id="1073089.A0A1L9RZJ2"/>
<accession>A0A1L9RZJ2</accession>
<dbReference type="Proteomes" id="UP000184383">
    <property type="component" value="Unassembled WGS sequence"/>
</dbReference>
<organism evidence="5 6">
    <name type="scientific">Aspergillus wentii DTO 134E9</name>
    <dbReference type="NCBI Taxonomy" id="1073089"/>
    <lineage>
        <taxon>Eukaryota</taxon>
        <taxon>Fungi</taxon>
        <taxon>Dikarya</taxon>
        <taxon>Ascomycota</taxon>
        <taxon>Pezizomycotina</taxon>
        <taxon>Eurotiomycetes</taxon>
        <taxon>Eurotiomycetidae</taxon>
        <taxon>Eurotiales</taxon>
        <taxon>Aspergillaceae</taxon>
        <taxon>Aspergillus</taxon>
        <taxon>Aspergillus subgen. Cremei</taxon>
    </lineage>
</organism>
<keyword evidence="2" id="KW-0472">Membrane</keyword>
<dbReference type="SMART" id="SM00321">
    <property type="entry name" value="WSC"/>
    <property type="match status" value="1"/>
</dbReference>
<proteinExistence type="predicted"/>
<feature type="region of interest" description="Disordered" evidence="1">
    <location>
        <begin position="215"/>
        <end position="261"/>
    </location>
</feature>